<feature type="domain" description="Anticodon-binding" evidence="7">
    <location>
        <begin position="82"/>
        <end position="165"/>
    </location>
</feature>
<dbReference type="SUPFAM" id="SSF52954">
    <property type="entry name" value="Class II aaRS ABD-related"/>
    <property type="match status" value="1"/>
</dbReference>
<evidence type="ECO:0000259" key="7">
    <source>
        <dbReference type="Pfam" id="PF03129"/>
    </source>
</evidence>
<keyword evidence="2" id="KW-0436">Ligase</keyword>
<protein>
    <submittedName>
        <fullName evidence="8">Glycyl-tRNA synthetase</fullName>
    </submittedName>
</protein>
<dbReference type="InterPro" id="IPR036621">
    <property type="entry name" value="Anticodon-bd_dom_sf"/>
</dbReference>
<dbReference type="InterPro" id="IPR027031">
    <property type="entry name" value="Gly-tRNA_synthase/POLG2"/>
</dbReference>
<dbReference type="InterPro" id="IPR004154">
    <property type="entry name" value="Anticodon-bd"/>
</dbReference>
<evidence type="ECO:0000313" key="8">
    <source>
        <dbReference type="EMBL" id="EQD31480.1"/>
    </source>
</evidence>
<dbReference type="FunFam" id="3.40.50.800:FF:000002">
    <property type="entry name" value="Glycine--tRNA ligase"/>
    <property type="match status" value="1"/>
</dbReference>
<dbReference type="PANTHER" id="PTHR10745:SF0">
    <property type="entry name" value="GLYCINE--TRNA LIGASE"/>
    <property type="match status" value="1"/>
</dbReference>
<reference evidence="8" key="1">
    <citation type="submission" date="2013-08" db="EMBL/GenBank/DDBJ databases">
        <authorList>
            <person name="Mendez C."/>
            <person name="Richter M."/>
            <person name="Ferrer M."/>
            <person name="Sanchez J."/>
        </authorList>
    </citation>
    <scope>NUCLEOTIDE SEQUENCE</scope>
</reference>
<comment type="caution">
    <text evidence="8">The sequence shown here is derived from an EMBL/GenBank/DDBJ whole genome shotgun (WGS) entry which is preliminary data.</text>
</comment>
<evidence type="ECO:0000256" key="3">
    <source>
        <dbReference type="ARBA" id="ARBA00022741"/>
    </source>
</evidence>
<keyword evidence="1" id="KW-0963">Cytoplasm</keyword>
<keyword evidence="4" id="KW-0067">ATP-binding</keyword>
<keyword evidence="3" id="KW-0547">Nucleotide-binding</keyword>
<dbReference type="PANTHER" id="PTHR10745">
    <property type="entry name" value="GLYCYL-TRNA SYNTHETASE/DNA POLYMERASE SUBUNIT GAMMA-2"/>
    <property type="match status" value="1"/>
</dbReference>
<dbReference type="GO" id="GO:0004820">
    <property type="term" value="F:glycine-tRNA ligase activity"/>
    <property type="evidence" value="ECO:0007669"/>
    <property type="project" value="TreeGrafter"/>
</dbReference>
<proteinExistence type="predicted"/>
<dbReference type="InterPro" id="IPR045864">
    <property type="entry name" value="aa-tRNA-synth_II/BPL/LPL"/>
</dbReference>
<keyword evidence="6 8" id="KW-0030">Aminoacyl-tRNA synthetase</keyword>
<dbReference type="GO" id="GO:0005737">
    <property type="term" value="C:cytoplasm"/>
    <property type="evidence" value="ECO:0007669"/>
    <property type="project" value="TreeGrafter"/>
</dbReference>
<name>T0ZNV4_9ZZZZ</name>
<evidence type="ECO:0000256" key="2">
    <source>
        <dbReference type="ARBA" id="ARBA00022598"/>
    </source>
</evidence>
<evidence type="ECO:0000256" key="4">
    <source>
        <dbReference type="ARBA" id="ARBA00022840"/>
    </source>
</evidence>
<dbReference type="AlphaFoldDB" id="T0ZNV4"/>
<dbReference type="GO" id="GO:0005524">
    <property type="term" value="F:ATP binding"/>
    <property type="evidence" value="ECO:0007669"/>
    <property type="project" value="UniProtKB-KW"/>
</dbReference>
<dbReference type="Pfam" id="PF03129">
    <property type="entry name" value="HGTP_anticodon"/>
    <property type="match status" value="1"/>
</dbReference>
<keyword evidence="5" id="KW-0648">Protein biosynthesis</keyword>
<organism evidence="8">
    <name type="scientific">mine drainage metagenome</name>
    <dbReference type="NCBI Taxonomy" id="410659"/>
    <lineage>
        <taxon>unclassified sequences</taxon>
        <taxon>metagenomes</taxon>
        <taxon>ecological metagenomes</taxon>
    </lineage>
</organism>
<dbReference type="GO" id="GO:0006426">
    <property type="term" value="P:glycyl-tRNA aminoacylation"/>
    <property type="evidence" value="ECO:0007669"/>
    <property type="project" value="TreeGrafter"/>
</dbReference>
<evidence type="ECO:0000256" key="6">
    <source>
        <dbReference type="ARBA" id="ARBA00023146"/>
    </source>
</evidence>
<accession>T0ZNV4</accession>
<dbReference type="PRINTS" id="PR01043">
    <property type="entry name" value="TRNASYNTHGLY"/>
</dbReference>
<sequence length="187" mass="21068">MDDDWIEIVGVSDRGQFDVTNHQALSGQNLSFGEGEMKITRVLEPAYGIDRVIMSLLVSSYNKRESGYKVLSFPPEVAPYSVAVLPLQKKDGLAEKALDLFNKLRVHEPLALFDDSGSIGRRYSRQDEIGTPYCITVDYDTMTDNVVTIRDRDSQKQISKIPIDAITAPGRFIRNPILKRFEENNSP</sequence>
<dbReference type="SUPFAM" id="SSF55681">
    <property type="entry name" value="Class II aaRS and biotin synthetases"/>
    <property type="match status" value="1"/>
</dbReference>
<dbReference type="EMBL" id="AUZX01014697">
    <property type="protein sequence ID" value="EQD31480.1"/>
    <property type="molecule type" value="Genomic_DNA"/>
</dbReference>
<evidence type="ECO:0000256" key="5">
    <source>
        <dbReference type="ARBA" id="ARBA00022917"/>
    </source>
</evidence>
<dbReference type="GO" id="GO:0044281">
    <property type="term" value="P:small molecule metabolic process"/>
    <property type="evidence" value="ECO:0007669"/>
    <property type="project" value="UniProtKB-ARBA"/>
</dbReference>
<evidence type="ECO:0000256" key="1">
    <source>
        <dbReference type="ARBA" id="ARBA00022490"/>
    </source>
</evidence>
<dbReference type="Gene3D" id="3.40.50.800">
    <property type="entry name" value="Anticodon-binding domain"/>
    <property type="match status" value="1"/>
</dbReference>
<reference evidence="8" key="2">
    <citation type="journal article" date="2014" name="ISME J.">
        <title>Microbial stratification in low pH oxic and suboxic macroscopic growths along an acid mine drainage.</title>
        <authorList>
            <person name="Mendez-Garcia C."/>
            <person name="Mesa V."/>
            <person name="Sprenger R.R."/>
            <person name="Richter M."/>
            <person name="Diez M.S."/>
            <person name="Solano J."/>
            <person name="Bargiela R."/>
            <person name="Golyshina O.V."/>
            <person name="Manteca A."/>
            <person name="Ramos J.L."/>
            <person name="Gallego J.R."/>
            <person name="Llorente I."/>
            <person name="Martins Dos Santos V.A."/>
            <person name="Jensen O.N."/>
            <person name="Pelaez A.I."/>
            <person name="Sanchez J."/>
            <person name="Ferrer M."/>
        </authorList>
    </citation>
    <scope>NUCLEOTIDE SEQUENCE</scope>
</reference>
<gene>
    <name evidence="8" type="ORF">B1A_19920</name>
</gene>
<dbReference type="Gene3D" id="3.30.930.10">
    <property type="entry name" value="Bira Bifunctional Protein, Domain 2"/>
    <property type="match status" value="1"/>
</dbReference>